<keyword evidence="3" id="KW-1185">Reference proteome</keyword>
<reference evidence="3" key="1">
    <citation type="submission" date="2013-09" db="EMBL/GenBank/DDBJ databases">
        <title>The Genome Sequence of Anopheles culicifacies species A.</title>
        <authorList>
            <consortium name="The Broad Institute Genomics Platform"/>
            <person name="Neafsey D.E."/>
            <person name="Besansky N."/>
            <person name="Howell P."/>
            <person name="Walton C."/>
            <person name="Young S.K."/>
            <person name="Zeng Q."/>
            <person name="Gargeya S."/>
            <person name="Fitzgerald M."/>
            <person name="Haas B."/>
            <person name="Abouelleil A."/>
            <person name="Allen A.W."/>
            <person name="Alvarado L."/>
            <person name="Arachchi H.M."/>
            <person name="Berlin A.M."/>
            <person name="Chapman S.B."/>
            <person name="Gainer-Dewar J."/>
            <person name="Goldberg J."/>
            <person name="Griggs A."/>
            <person name="Gujja S."/>
            <person name="Hansen M."/>
            <person name="Howarth C."/>
            <person name="Imamovic A."/>
            <person name="Ireland A."/>
            <person name="Larimer J."/>
            <person name="McCowan C."/>
            <person name="Murphy C."/>
            <person name="Pearson M."/>
            <person name="Poon T.W."/>
            <person name="Priest M."/>
            <person name="Roberts A."/>
            <person name="Saif S."/>
            <person name="Shea T."/>
            <person name="Sisk P."/>
            <person name="Sykes S."/>
            <person name="Wortman J."/>
            <person name="Nusbaum C."/>
            <person name="Birren B."/>
        </authorList>
    </citation>
    <scope>NUCLEOTIDE SEQUENCE [LARGE SCALE GENOMIC DNA]</scope>
    <source>
        <strain evidence="3">A-37</strain>
    </source>
</reference>
<accession>A0A182LTS9</accession>
<name>A0A182LTS9_9DIPT</name>
<organism evidence="2 3">
    <name type="scientific">Anopheles culicifacies</name>
    <dbReference type="NCBI Taxonomy" id="139723"/>
    <lineage>
        <taxon>Eukaryota</taxon>
        <taxon>Metazoa</taxon>
        <taxon>Ecdysozoa</taxon>
        <taxon>Arthropoda</taxon>
        <taxon>Hexapoda</taxon>
        <taxon>Insecta</taxon>
        <taxon>Pterygota</taxon>
        <taxon>Neoptera</taxon>
        <taxon>Endopterygota</taxon>
        <taxon>Diptera</taxon>
        <taxon>Nematocera</taxon>
        <taxon>Culicoidea</taxon>
        <taxon>Culicidae</taxon>
        <taxon>Anophelinae</taxon>
        <taxon>Anopheles</taxon>
        <taxon>culicifacies species complex</taxon>
    </lineage>
</organism>
<protein>
    <submittedName>
        <fullName evidence="2">Uncharacterized protein</fullName>
    </submittedName>
</protein>
<feature type="region of interest" description="Disordered" evidence="1">
    <location>
        <begin position="104"/>
        <end position="149"/>
    </location>
</feature>
<dbReference type="AlphaFoldDB" id="A0A182LTS9"/>
<proteinExistence type="predicted"/>
<sequence>MVYKPPGTSTSTRGISPQRPQYPPNQRGRRRAPLPGETNSGTTYNNHTSNSVRSKLNNHVAPSDRGTTGTSVGGGMKRSNSLNNKYNNTVISTQTRRSNSIERMNNGKVYRGRSPLRNSTSNLSTTSVGGTMGNNGTSRNQPVLIRSRGNEGRLQLLKVDRHFNGL</sequence>
<feature type="region of interest" description="Disordered" evidence="1">
    <location>
        <begin position="1"/>
        <end position="85"/>
    </location>
</feature>
<reference evidence="2" key="2">
    <citation type="submission" date="2020-05" db="UniProtKB">
        <authorList>
            <consortium name="EnsemblMetazoa"/>
        </authorList>
    </citation>
    <scope>IDENTIFICATION</scope>
    <source>
        <strain evidence="2">A-37</strain>
    </source>
</reference>
<dbReference type="EnsemblMetazoa" id="ACUA001776-RA">
    <property type="protein sequence ID" value="ACUA001776-PA"/>
    <property type="gene ID" value="ACUA001776"/>
</dbReference>
<evidence type="ECO:0000313" key="3">
    <source>
        <dbReference type="Proteomes" id="UP000075883"/>
    </source>
</evidence>
<evidence type="ECO:0000256" key="1">
    <source>
        <dbReference type="SAM" id="MobiDB-lite"/>
    </source>
</evidence>
<dbReference type="VEuPathDB" id="VectorBase:ACUA001776"/>
<dbReference type="Proteomes" id="UP000075883">
    <property type="component" value="Unassembled WGS sequence"/>
</dbReference>
<evidence type="ECO:0000313" key="2">
    <source>
        <dbReference type="EnsemblMetazoa" id="ACUA001776-PA"/>
    </source>
</evidence>
<feature type="compositionally biased region" description="Low complexity" evidence="1">
    <location>
        <begin position="113"/>
        <end position="127"/>
    </location>
</feature>
<feature type="compositionally biased region" description="Polar residues" evidence="1">
    <location>
        <begin position="7"/>
        <end position="19"/>
    </location>
</feature>
<dbReference type="EMBL" id="AXCM01001557">
    <property type="status" value="NOT_ANNOTATED_CDS"/>
    <property type="molecule type" value="Genomic_DNA"/>
</dbReference>
<feature type="compositionally biased region" description="Polar residues" evidence="1">
    <location>
        <begin position="37"/>
        <end position="57"/>
    </location>
</feature>